<organism evidence="2 3">
    <name type="scientific">Fusarium vanettenii (strain ATCC MYA-4622 / CBS 123669 / FGSC 9596 / NRRL 45880 / 77-13-4)</name>
    <name type="common">Fusarium solani subsp. pisi</name>
    <dbReference type="NCBI Taxonomy" id="660122"/>
    <lineage>
        <taxon>Eukaryota</taxon>
        <taxon>Fungi</taxon>
        <taxon>Dikarya</taxon>
        <taxon>Ascomycota</taxon>
        <taxon>Pezizomycotina</taxon>
        <taxon>Sordariomycetes</taxon>
        <taxon>Hypocreomycetidae</taxon>
        <taxon>Hypocreales</taxon>
        <taxon>Nectriaceae</taxon>
        <taxon>Fusarium</taxon>
        <taxon>Fusarium solani species complex</taxon>
        <taxon>Fusarium vanettenii</taxon>
    </lineage>
</organism>
<name>C7ZQS4_FUSV7</name>
<dbReference type="KEGG" id="nhe:NECHADRAFT_56350"/>
<gene>
    <name evidence="2" type="ORF">NECHADRAFT_56350</name>
</gene>
<protein>
    <recommendedName>
        <fullName evidence="1">Aminoglycoside phosphotransferase domain-containing protein</fullName>
    </recommendedName>
</protein>
<dbReference type="Proteomes" id="UP000005206">
    <property type="component" value="Unassembled WGS sequence"/>
</dbReference>
<keyword evidence="3" id="KW-1185">Reference proteome</keyword>
<dbReference type="RefSeq" id="XP_003039351.1">
    <property type="nucleotide sequence ID" value="XM_003039305.1"/>
</dbReference>
<dbReference type="InterPro" id="IPR002575">
    <property type="entry name" value="Aminoglycoside_PTrfase"/>
</dbReference>
<dbReference type="OrthoDB" id="2968323at2759"/>
<dbReference type="HOGENOM" id="CLU_030124_0_0_1"/>
<dbReference type="FunCoup" id="C7ZQS4">
    <property type="interactions" value="17"/>
</dbReference>
<dbReference type="EMBL" id="GG699009">
    <property type="protein sequence ID" value="EEU33638.1"/>
    <property type="molecule type" value="Genomic_DNA"/>
</dbReference>
<dbReference type="SUPFAM" id="SSF56112">
    <property type="entry name" value="Protein kinase-like (PK-like)"/>
    <property type="match status" value="1"/>
</dbReference>
<sequence>RSQMEWAKTSFGLEPRWCSQPDLIAMQHLIQKYLAATGGGGVVRVKYFAEGMFNKLYTVSWSRSIFLMRVSLPVCPKLKTMSEVATLQFVRQETQLPVPRVIAFDHSSQNELGFEWILMEKMPGVPVRQQWGKLTMDAKADLVKAIAKFQAHLFNPKNRFQGIGNIFQSPTSPSEPSFVLGSMVSPAFFWGDRANRRVNSGPFRSSHDWLKSRLELVVDDQERILAGTEDDDDTDVSERARAVAMRLLELLPTVLPGEVETAEESVLWHDDLSQQNILVAENGCLDSIVDWECVSTVPLWKAREEPILLCGPSRPDRALREDYGEDDIQKGDEDSLDNESSTDTYWIHLLGSERTVLRKFYYQTMEELLPGFNSQRTRDAILVDIDYAVQQCDNELALETIESWLDDRNEGRYWNLKEVMMG</sequence>
<dbReference type="VEuPathDB" id="FungiDB:NECHADRAFT_56350"/>
<dbReference type="OMA" id="HIRAWIN"/>
<reference evidence="2 3" key="1">
    <citation type="journal article" date="2009" name="PLoS Genet.">
        <title>The genome of Nectria haematococca: contribution of supernumerary chromosomes to gene expansion.</title>
        <authorList>
            <person name="Coleman J.J."/>
            <person name="Rounsley S.D."/>
            <person name="Rodriguez-Carres M."/>
            <person name="Kuo A."/>
            <person name="Wasmann C.C."/>
            <person name="Grimwood J."/>
            <person name="Schmutz J."/>
            <person name="Taga M."/>
            <person name="White G.J."/>
            <person name="Zhou S."/>
            <person name="Schwartz D.C."/>
            <person name="Freitag M."/>
            <person name="Ma L.J."/>
            <person name="Danchin E.G."/>
            <person name="Henrissat B."/>
            <person name="Coutinho P.M."/>
            <person name="Nelson D.R."/>
            <person name="Straney D."/>
            <person name="Napoli C.A."/>
            <person name="Barker B.M."/>
            <person name="Gribskov M."/>
            <person name="Rep M."/>
            <person name="Kroken S."/>
            <person name="Molnar I."/>
            <person name="Rensing C."/>
            <person name="Kennell J.C."/>
            <person name="Zamora J."/>
            <person name="Farman M.L."/>
            <person name="Selker E.U."/>
            <person name="Salamov A."/>
            <person name="Shapiro H."/>
            <person name="Pangilinan J."/>
            <person name="Lindquist E."/>
            <person name="Lamers C."/>
            <person name="Grigoriev I.V."/>
            <person name="Geiser D.M."/>
            <person name="Covert S.F."/>
            <person name="Temporini E."/>
            <person name="Vanetten H.D."/>
        </authorList>
    </citation>
    <scope>NUCLEOTIDE SEQUENCE [LARGE SCALE GENOMIC DNA]</scope>
    <source>
        <strain evidence="3">ATCC MYA-4622 / CBS 123669 / FGSC 9596 / NRRL 45880 / 77-13-4</strain>
    </source>
</reference>
<dbReference type="InParanoid" id="C7ZQS4"/>
<dbReference type="Pfam" id="PF01636">
    <property type="entry name" value="APH"/>
    <property type="match status" value="1"/>
</dbReference>
<dbReference type="InterPro" id="IPR051678">
    <property type="entry name" value="AGP_Transferase"/>
</dbReference>
<proteinExistence type="predicted"/>
<dbReference type="PANTHER" id="PTHR21310">
    <property type="entry name" value="AMINOGLYCOSIDE PHOSPHOTRANSFERASE-RELATED-RELATED"/>
    <property type="match status" value="1"/>
</dbReference>
<dbReference type="AlphaFoldDB" id="C7ZQS4"/>
<dbReference type="PANTHER" id="PTHR21310:SF13">
    <property type="entry name" value="AMINOGLYCOSIDE PHOSPHOTRANSFERASE DOMAIN-CONTAINING PROTEIN"/>
    <property type="match status" value="1"/>
</dbReference>
<evidence type="ECO:0000259" key="1">
    <source>
        <dbReference type="Pfam" id="PF01636"/>
    </source>
</evidence>
<dbReference type="GeneID" id="9666871"/>
<dbReference type="eggNOG" id="ENOG502RXBQ">
    <property type="taxonomic scope" value="Eukaryota"/>
</dbReference>
<feature type="domain" description="Aminoglycoside phosphotransferase" evidence="1">
    <location>
        <begin position="48"/>
        <end position="296"/>
    </location>
</feature>
<dbReference type="InterPro" id="IPR011009">
    <property type="entry name" value="Kinase-like_dom_sf"/>
</dbReference>
<feature type="non-terminal residue" evidence="2">
    <location>
        <position position="1"/>
    </location>
</feature>
<evidence type="ECO:0000313" key="2">
    <source>
        <dbReference type="EMBL" id="EEU33638.1"/>
    </source>
</evidence>
<accession>C7ZQS4</accession>
<evidence type="ECO:0000313" key="3">
    <source>
        <dbReference type="Proteomes" id="UP000005206"/>
    </source>
</evidence>